<keyword evidence="2" id="KW-1185">Reference proteome</keyword>
<evidence type="ECO:0000313" key="2">
    <source>
        <dbReference type="Proteomes" id="UP000199230"/>
    </source>
</evidence>
<evidence type="ECO:0000313" key="1">
    <source>
        <dbReference type="EMBL" id="SDY64687.1"/>
    </source>
</evidence>
<dbReference type="OrthoDB" id="244056at2"/>
<protein>
    <recommendedName>
        <fullName evidence="3">Peptidase family U32</fullName>
    </recommendedName>
</protein>
<accession>A0A1H3LJG5</accession>
<sequence length="312" mass="34980">MTMKAIEKYIQEKTVFPLKDLYDMPSSKVTFEGGAHYRHEIPGIENAANFETLVKESEAKKVTIHRVIGTVGGSALLDKQELKYYAQIGADAKMETLVNPVPTRGWDTGKQYGTPEGYVSGMRVRGQDNLYMWLRELSRCIDVGIRGFLIPDEGLLYLANKLRADGVIPADVKFKISVFAGHGNAVNAKMLADMGADSFNPLADLSLPMFAAIRSVTDIPLDIYMSLVDSMGNNQRHLEADEIARICAPVYFKFEPGKNECDLYNAWHDDSMTNHLVKVKVRMAKLCQEWCDDSDYDLTFNDHTEDLAIPKP</sequence>
<dbReference type="STRING" id="159292.SAMN05192546_103255"/>
<proteinExistence type="predicted"/>
<name>A0A1H3LJG5_9FIRM</name>
<dbReference type="EMBL" id="FNPV01000003">
    <property type="protein sequence ID" value="SDY64687.1"/>
    <property type="molecule type" value="Genomic_DNA"/>
</dbReference>
<organism evidence="1 2">
    <name type="scientific">Tindallia californiensis</name>
    <dbReference type="NCBI Taxonomy" id="159292"/>
    <lineage>
        <taxon>Bacteria</taxon>
        <taxon>Bacillati</taxon>
        <taxon>Bacillota</taxon>
        <taxon>Clostridia</taxon>
        <taxon>Peptostreptococcales</taxon>
        <taxon>Tindalliaceae</taxon>
        <taxon>Tindallia</taxon>
    </lineage>
</organism>
<gene>
    <name evidence="1" type="ORF">SAMN05192546_103255</name>
</gene>
<evidence type="ECO:0008006" key="3">
    <source>
        <dbReference type="Google" id="ProtNLM"/>
    </source>
</evidence>
<reference evidence="1 2" key="1">
    <citation type="submission" date="2016-10" db="EMBL/GenBank/DDBJ databases">
        <authorList>
            <person name="de Groot N.N."/>
        </authorList>
    </citation>
    <scope>NUCLEOTIDE SEQUENCE [LARGE SCALE GENOMIC DNA]</scope>
    <source>
        <strain evidence="1 2">APO</strain>
    </source>
</reference>
<dbReference type="AlphaFoldDB" id="A0A1H3LJG5"/>
<dbReference type="Proteomes" id="UP000199230">
    <property type="component" value="Unassembled WGS sequence"/>
</dbReference>
<dbReference type="RefSeq" id="WP_093312034.1">
    <property type="nucleotide sequence ID" value="NZ_FNPV01000003.1"/>
</dbReference>